<sequence>MTQPSQHIPEQPASSSRPDKLALVKIVVRIHLMHPLMSLLNMFSSMFIISTDLFCERRQEVFPEGPAQISALMRRPKQSNHTDCGIFVMKYMDYMLQGFHLQSMTWTSSDVETFRYRIAKEIQRGKARMIPGFLMKQRLENASRA</sequence>
<evidence type="ECO:0000259" key="4">
    <source>
        <dbReference type="Pfam" id="PF02902"/>
    </source>
</evidence>
<proteinExistence type="inferred from homology"/>
<evidence type="ECO:0000256" key="3">
    <source>
        <dbReference type="ARBA" id="ARBA00022801"/>
    </source>
</evidence>
<accession>A0AAF0XK17</accession>
<protein>
    <recommendedName>
        <fullName evidence="4">Ubiquitin-like protease family profile domain-containing protein</fullName>
    </recommendedName>
</protein>
<gene>
    <name evidence="5" type="ORF">DCAR_0728905</name>
</gene>
<dbReference type="SUPFAM" id="SSF54001">
    <property type="entry name" value="Cysteine proteinases"/>
    <property type="match status" value="1"/>
</dbReference>
<dbReference type="Gene3D" id="3.40.395.10">
    <property type="entry name" value="Adenoviral Proteinase, Chain A"/>
    <property type="match status" value="1"/>
</dbReference>
<dbReference type="GO" id="GO:0006508">
    <property type="term" value="P:proteolysis"/>
    <property type="evidence" value="ECO:0007669"/>
    <property type="project" value="UniProtKB-KW"/>
</dbReference>
<dbReference type="InterPro" id="IPR003653">
    <property type="entry name" value="Peptidase_C48_C"/>
</dbReference>
<name>A0AAF0XK17_DAUCS</name>
<dbReference type="GO" id="GO:0008234">
    <property type="term" value="F:cysteine-type peptidase activity"/>
    <property type="evidence" value="ECO:0007669"/>
    <property type="project" value="InterPro"/>
</dbReference>
<keyword evidence="2" id="KW-0645">Protease</keyword>
<comment type="similarity">
    <text evidence="1">Belongs to the peptidase C48 family.</text>
</comment>
<evidence type="ECO:0000256" key="2">
    <source>
        <dbReference type="ARBA" id="ARBA00022670"/>
    </source>
</evidence>
<dbReference type="Proteomes" id="UP000077755">
    <property type="component" value="Chromosome 7"/>
</dbReference>
<dbReference type="AlphaFoldDB" id="A0AAF0XK17"/>
<evidence type="ECO:0000313" key="6">
    <source>
        <dbReference type="Proteomes" id="UP000077755"/>
    </source>
</evidence>
<keyword evidence="3" id="KW-0378">Hydrolase</keyword>
<organism evidence="5 6">
    <name type="scientific">Daucus carota subsp. sativus</name>
    <name type="common">Carrot</name>
    <dbReference type="NCBI Taxonomy" id="79200"/>
    <lineage>
        <taxon>Eukaryota</taxon>
        <taxon>Viridiplantae</taxon>
        <taxon>Streptophyta</taxon>
        <taxon>Embryophyta</taxon>
        <taxon>Tracheophyta</taxon>
        <taxon>Spermatophyta</taxon>
        <taxon>Magnoliopsida</taxon>
        <taxon>eudicotyledons</taxon>
        <taxon>Gunneridae</taxon>
        <taxon>Pentapetalae</taxon>
        <taxon>asterids</taxon>
        <taxon>campanulids</taxon>
        <taxon>Apiales</taxon>
        <taxon>Apiaceae</taxon>
        <taxon>Apioideae</taxon>
        <taxon>Scandiceae</taxon>
        <taxon>Daucinae</taxon>
        <taxon>Daucus</taxon>
        <taxon>Daucus sect. Daucus</taxon>
    </lineage>
</organism>
<reference evidence="5" key="1">
    <citation type="journal article" date="2016" name="Nat. Genet.">
        <title>A high-quality carrot genome assembly provides new insights into carotenoid accumulation and asterid genome evolution.</title>
        <authorList>
            <person name="Iorizzo M."/>
            <person name="Ellison S."/>
            <person name="Senalik D."/>
            <person name="Zeng P."/>
            <person name="Satapoomin P."/>
            <person name="Huang J."/>
            <person name="Bowman M."/>
            <person name="Iovene M."/>
            <person name="Sanseverino W."/>
            <person name="Cavagnaro P."/>
            <person name="Yildiz M."/>
            <person name="Macko-Podgorni A."/>
            <person name="Moranska E."/>
            <person name="Grzebelus E."/>
            <person name="Grzebelus D."/>
            <person name="Ashrafi H."/>
            <person name="Zheng Z."/>
            <person name="Cheng S."/>
            <person name="Spooner D."/>
            <person name="Van Deynze A."/>
            <person name="Simon P."/>
        </authorList>
    </citation>
    <scope>NUCLEOTIDE SEQUENCE</scope>
    <source>
        <tissue evidence="5">Leaf</tissue>
    </source>
</reference>
<dbReference type="EMBL" id="CP093349">
    <property type="protein sequence ID" value="WOH09448.1"/>
    <property type="molecule type" value="Genomic_DNA"/>
</dbReference>
<feature type="domain" description="Ubiquitin-like protease family profile" evidence="4">
    <location>
        <begin position="42"/>
        <end position="123"/>
    </location>
</feature>
<evidence type="ECO:0000256" key="1">
    <source>
        <dbReference type="ARBA" id="ARBA00005234"/>
    </source>
</evidence>
<evidence type="ECO:0000313" key="5">
    <source>
        <dbReference type="EMBL" id="WOH09448.1"/>
    </source>
</evidence>
<keyword evidence="6" id="KW-1185">Reference proteome</keyword>
<reference evidence="5" key="2">
    <citation type="submission" date="2022-03" db="EMBL/GenBank/DDBJ databases">
        <title>Draft title - Genomic analysis of global carrot germplasm unveils the trajectory of domestication and the origin of high carotenoid orange carrot.</title>
        <authorList>
            <person name="Iorizzo M."/>
            <person name="Ellison S."/>
            <person name="Senalik D."/>
            <person name="Macko-Podgorni A."/>
            <person name="Grzebelus D."/>
            <person name="Bostan H."/>
            <person name="Rolling W."/>
            <person name="Curaba J."/>
            <person name="Simon P."/>
        </authorList>
    </citation>
    <scope>NUCLEOTIDE SEQUENCE</scope>
    <source>
        <tissue evidence="5">Leaf</tissue>
    </source>
</reference>
<dbReference type="InterPro" id="IPR038765">
    <property type="entry name" value="Papain-like_cys_pep_sf"/>
</dbReference>
<dbReference type="Pfam" id="PF02902">
    <property type="entry name" value="Peptidase_C48"/>
    <property type="match status" value="1"/>
</dbReference>